<dbReference type="Pfam" id="PF18085">
    <property type="entry name" value="Mak_N_cap"/>
    <property type="match status" value="1"/>
</dbReference>
<keyword evidence="3" id="KW-0418">Kinase</keyword>
<dbReference type="Proteomes" id="UP000594681">
    <property type="component" value="Chromosome"/>
</dbReference>
<organism evidence="6 7">
    <name type="scientific">Corynebacterium lizhenjunii</name>
    <dbReference type="NCBI Taxonomy" id="2709394"/>
    <lineage>
        <taxon>Bacteria</taxon>
        <taxon>Bacillati</taxon>
        <taxon>Actinomycetota</taxon>
        <taxon>Actinomycetes</taxon>
        <taxon>Mycobacteriales</taxon>
        <taxon>Corynebacteriaceae</taxon>
        <taxon>Corynebacterium</taxon>
    </lineage>
</organism>
<gene>
    <name evidence="6" type="ORF">G7Y31_00455</name>
</gene>
<evidence type="ECO:0000313" key="7">
    <source>
        <dbReference type="Proteomes" id="UP000594681"/>
    </source>
</evidence>
<reference evidence="6 7" key="1">
    <citation type="submission" date="2020-11" db="EMBL/GenBank/DDBJ databases">
        <title>Corynebacterium sp. ZJ-599.</title>
        <authorList>
            <person name="Zhou J."/>
        </authorList>
    </citation>
    <scope>NUCLEOTIDE SEQUENCE [LARGE SCALE GENOMIC DNA]</scope>
    <source>
        <strain evidence="6 7">ZJ-599</strain>
    </source>
</reference>
<protein>
    <recommendedName>
        <fullName evidence="5">Maltokinase N-terminal cap domain-containing protein</fullName>
    </recommendedName>
</protein>
<evidence type="ECO:0000259" key="5">
    <source>
        <dbReference type="Pfam" id="PF18085"/>
    </source>
</evidence>
<keyword evidence="1" id="KW-0808">Transferase</keyword>
<keyword evidence="4" id="KW-0067">ATP-binding</keyword>
<dbReference type="AlphaFoldDB" id="A0A7T0PC22"/>
<evidence type="ECO:0000256" key="4">
    <source>
        <dbReference type="ARBA" id="ARBA00022840"/>
    </source>
</evidence>
<sequence length="171" mass="18672">MTAFAHLHPDATLSPTKDELCAEYSAITERLGSYRAVDPEGEVGIEVIVGRTFTGELAQLSLTYRAADNAVKKELCRMQHSVLGERSVAFGADDRVARDEWTRIVVESDTSAEFSTGPQRFRAYGTGGEGQIFIFSTLVEEDPAPGQLRVIDAETGKDYLAGIVSTRAKRL</sequence>
<keyword evidence="7" id="KW-1185">Reference proteome</keyword>
<dbReference type="InterPro" id="IPR040999">
    <property type="entry name" value="Mak_N_cap"/>
</dbReference>
<evidence type="ECO:0000256" key="2">
    <source>
        <dbReference type="ARBA" id="ARBA00022741"/>
    </source>
</evidence>
<dbReference type="KEGG" id="cliz:G7Y31_00455"/>
<evidence type="ECO:0000256" key="3">
    <source>
        <dbReference type="ARBA" id="ARBA00022777"/>
    </source>
</evidence>
<evidence type="ECO:0000313" key="6">
    <source>
        <dbReference type="EMBL" id="QPK79247.1"/>
    </source>
</evidence>
<evidence type="ECO:0000256" key="1">
    <source>
        <dbReference type="ARBA" id="ARBA00022679"/>
    </source>
</evidence>
<dbReference type="NCBIfam" id="NF047743">
    <property type="entry name" value="CG0192_fam"/>
    <property type="match status" value="1"/>
</dbReference>
<name>A0A7T0PC22_9CORY</name>
<dbReference type="GO" id="GO:0016301">
    <property type="term" value="F:kinase activity"/>
    <property type="evidence" value="ECO:0007669"/>
    <property type="project" value="UniProtKB-KW"/>
</dbReference>
<accession>A0A7T0PC22</accession>
<proteinExistence type="predicted"/>
<keyword evidence="2" id="KW-0547">Nucleotide-binding</keyword>
<dbReference type="EMBL" id="CP064954">
    <property type="protein sequence ID" value="QPK79247.1"/>
    <property type="molecule type" value="Genomic_DNA"/>
</dbReference>
<dbReference type="RefSeq" id="WP_165010442.1">
    <property type="nucleotide sequence ID" value="NZ_CP064954.1"/>
</dbReference>
<feature type="domain" description="Maltokinase N-terminal cap" evidence="5">
    <location>
        <begin position="29"/>
        <end position="89"/>
    </location>
</feature>
<dbReference type="GO" id="GO:0005524">
    <property type="term" value="F:ATP binding"/>
    <property type="evidence" value="ECO:0007669"/>
    <property type="project" value="UniProtKB-KW"/>
</dbReference>